<dbReference type="Gene3D" id="2.10.25.10">
    <property type="entry name" value="Laminin"/>
    <property type="match status" value="2"/>
</dbReference>
<dbReference type="AlphaFoldDB" id="A0A8S4P4B8"/>
<protein>
    <recommendedName>
        <fullName evidence="10">Uromodulin</fullName>
    </recommendedName>
</protein>
<dbReference type="PROSITE" id="PS01186">
    <property type="entry name" value="EGF_2"/>
    <property type="match status" value="2"/>
</dbReference>
<feature type="disulfide bond" evidence="5">
    <location>
        <begin position="448"/>
        <end position="457"/>
    </location>
</feature>
<dbReference type="InterPro" id="IPR001507">
    <property type="entry name" value="ZP_dom"/>
</dbReference>
<dbReference type="Proteomes" id="UP000749559">
    <property type="component" value="Unassembled WGS sequence"/>
</dbReference>
<evidence type="ECO:0000313" key="9">
    <source>
        <dbReference type="Proteomes" id="UP000749559"/>
    </source>
</evidence>
<dbReference type="PANTHER" id="PTHR24034:SF204">
    <property type="entry name" value="ADHESION G PROTEIN-COUPLED RECEPTOR E1"/>
    <property type="match status" value="1"/>
</dbReference>
<keyword evidence="9" id="KW-1185">Reference proteome</keyword>
<dbReference type="PROSITE" id="PS00010">
    <property type="entry name" value="ASX_HYDROXYL"/>
    <property type="match status" value="1"/>
</dbReference>
<dbReference type="InterPro" id="IPR050751">
    <property type="entry name" value="ECM_structural_protein"/>
</dbReference>
<accession>A0A8S4P4B8</accession>
<comment type="caution">
    <text evidence="8">The sequence shown here is derived from an EMBL/GenBank/DDBJ whole genome shotgun (WGS) entry which is preliminary data.</text>
</comment>
<dbReference type="InterPro" id="IPR042235">
    <property type="entry name" value="ZP-C_dom"/>
</dbReference>
<dbReference type="FunFam" id="2.10.25.10:FF:000038">
    <property type="entry name" value="Fibrillin 2"/>
    <property type="match status" value="2"/>
</dbReference>
<evidence type="ECO:0000259" key="6">
    <source>
        <dbReference type="PROSITE" id="PS50026"/>
    </source>
</evidence>
<dbReference type="PROSITE" id="PS00022">
    <property type="entry name" value="EGF_1"/>
    <property type="match status" value="2"/>
</dbReference>
<reference evidence="8" key="1">
    <citation type="submission" date="2022-03" db="EMBL/GenBank/DDBJ databases">
        <authorList>
            <person name="Martin C."/>
        </authorList>
    </citation>
    <scope>NUCLEOTIDE SEQUENCE</scope>
</reference>
<dbReference type="SMART" id="SM00179">
    <property type="entry name" value="EGF_CA"/>
    <property type="match status" value="2"/>
</dbReference>
<dbReference type="InterPro" id="IPR055355">
    <property type="entry name" value="ZP-C"/>
</dbReference>
<dbReference type="PANTHER" id="PTHR24034">
    <property type="entry name" value="EGF-LIKE DOMAIN-CONTAINING PROTEIN"/>
    <property type="match status" value="1"/>
</dbReference>
<comment type="caution">
    <text evidence="5">Lacks conserved residue(s) required for the propagation of feature annotation.</text>
</comment>
<dbReference type="InterPro" id="IPR018097">
    <property type="entry name" value="EGF_Ca-bd_CS"/>
</dbReference>
<keyword evidence="3" id="KW-0677">Repeat</keyword>
<organism evidence="8 9">
    <name type="scientific">Owenia fusiformis</name>
    <name type="common">Polychaete worm</name>
    <dbReference type="NCBI Taxonomy" id="6347"/>
    <lineage>
        <taxon>Eukaryota</taxon>
        <taxon>Metazoa</taxon>
        <taxon>Spiralia</taxon>
        <taxon>Lophotrochozoa</taxon>
        <taxon>Annelida</taxon>
        <taxon>Polychaeta</taxon>
        <taxon>Sedentaria</taxon>
        <taxon>Canalipalpata</taxon>
        <taxon>Sabellida</taxon>
        <taxon>Oweniida</taxon>
        <taxon>Oweniidae</taxon>
        <taxon>Owenia</taxon>
    </lineage>
</organism>
<dbReference type="InterPro" id="IPR000742">
    <property type="entry name" value="EGF"/>
</dbReference>
<keyword evidence="1 5" id="KW-0245">EGF-like domain</keyword>
<dbReference type="Gene3D" id="2.170.300.10">
    <property type="entry name" value="Tie2 ligand-binding domain superfamily"/>
    <property type="match status" value="1"/>
</dbReference>
<dbReference type="SMART" id="SM00241">
    <property type="entry name" value="ZP"/>
    <property type="match status" value="1"/>
</dbReference>
<evidence type="ECO:0000256" key="1">
    <source>
        <dbReference type="ARBA" id="ARBA00022536"/>
    </source>
</evidence>
<dbReference type="Pfam" id="PF07645">
    <property type="entry name" value="EGF_CA"/>
    <property type="match status" value="1"/>
</dbReference>
<dbReference type="CDD" id="cd00054">
    <property type="entry name" value="EGF_CA"/>
    <property type="match status" value="2"/>
</dbReference>
<dbReference type="InterPro" id="IPR000152">
    <property type="entry name" value="EGF-type_Asp/Asn_hydroxyl_site"/>
</dbReference>
<dbReference type="EMBL" id="CAIIXF020000007">
    <property type="protein sequence ID" value="CAH1789103.1"/>
    <property type="molecule type" value="Genomic_DNA"/>
</dbReference>
<dbReference type="Pfam" id="PF00100">
    <property type="entry name" value="Zona_pellucida"/>
    <property type="match status" value="1"/>
</dbReference>
<feature type="domain" description="EGF-like" evidence="6">
    <location>
        <begin position="319"/>
        <end position="357"/>
    </location>
</feature>
<dbReference type="GO" id="GO:0005509">
    <property type="term" value="F:calcium ion binding"/>
    <property type="evidence" value="ECO:0007669"/>
    <property type="project" value="InterPro"/>
</dbReference>
<dbReference type="Gene3D" id="2.60.40.4100">
    <property type="entry name" value="Zona pellucida, ZP-C domain"/>
    <property type="match status" value="1"/>
</dbReference>
<feature type="domain" description="EGF-like" evidence="6">
    <location>
        <begin position="374"/>
        <end position="412"/>
    </location>
</feature>
<name>A0A8S4P4B8_OWEFU</name>
<feature type="domain" description="EGF-like" evidence="6">
    <location>
        <begin position="420"/>
        <end position="458"/>
    </location>
</feature>
<dbReference type="SUPFAM" id="SSF57184">
    <property type="entry name" value="Growth factor receptor domain"/>
    <property type="match status" value="1"/>
</dbReference>
<dbReference type="Pfam" id="PF12947">
    <property type="entry name" value="EGF_3"/>
    <property type="match status" value="1"/>
</dbReference>
<feature type="disulfide bond" evidence="5">
    <location>
        <begin position="402"/>
        <end position="411"/>
    </location>
</feature>
<sequence length="775" mass="84577">MTTATFSVTTANDLTTEQEYVTQEKKYQVTTEQGVITMDYDEESSNTNKNEELTFDVTTADVAMGLEYEVTKDLEKQGATTMDYAGATTMDYASATTMDYATKSSDTIKNEDSTFDVTPDDVGSGLEYEVTKDLEKQGATTMDYAGATTMDYATKSSDTIKNEDSTFDVTTDDVGSGLEYEVTKNLEKQGATTMDYEGATTMDYATESSDTNKNKDSTFDVTTDDIGSGLEYEVTVQPEYEEYNGYTEYQVTAETGVTTKNYMYEWGNKKTNKNGEYFDTDECTTERPCNINANCSNTEGSHTCTCKPGYHGDGETCADIDECSDGSFDCETNTKCTNTQGSYICPCLEGYSKINSECVKPADNFTSNNRETFGTFDCRRENTGCQNGGTCNWVADGGSCICPTGISGYACNIDEDKVASPEDCSSRCVEANTLQCVATDQGTAECICKYPFTGDDCSKRRVDVTCSPTAMTVTIIPYSGTSPLTMFTGRIFIPNHLNAPCEFTEQTGAFVSSEIGHSDCGIVAKTDTPSIGMVTYEVRIVIQYDPYVITLLDEIVTARCSAMAHGELSVSWGAVDSIEEDKLKDGGTVIGEISPIVIKVTDTEGKDIGDNVHIGDPLQLKFIQIEGGAPYTVESCVASDTKENPESELVIIQDRCISRRSYTIFDMENPVEILDETKVLHLKAFKFPSGSTVFLKCTVRLCNEKDTTACDLKTDCDGEITQGLRKRSVSDDEILYTKKWIVNVDGSSSNATSHGAVNAISTLMVGVAILTLLWQ</sequence>
<dbReference type="InterPro" id="IPR001881">
    <property type="entry name" value="EGF-like_Ca-bd_dom"/>
</dbReference>
<evidence type="ECO:0000256" key="3">
    <source>
        <dbReference type="ARBA" id="ARBA00022737"/>
    </source>
</evidence>
<dbReference type="PROSITE" id="PS50026">
    <property type="entry name" value="EGF_3"/>
    <property type="match status" value="4"/>
</dbReference>
<evidence type="ECO:0000313" key="8">
    <source>
        <dbReference type="EMBL" id="CAH1789103.1"/>
    </source>
</evidence>
<evidence type="ECO:0008006" key="10">
    <source>
        <dbReference type="Google" id="ProtNLM"/>
    </source>
</evidence>
<keyword evidence="4 5" id="KW-1015">Disulfide bond</keyword>
<feature type="domain" description="EGF-like" evidence="6">
    <location>
        <begin position="279"/>
        <end position="318"/>
    </location>
</feature>
<keyword evidence="2" id="KW-0732">Signal</keyword>
<dbReference type="SMART" id="SM00181">
    <property type="entry name" value="EGF"/>
    <property type="match status" value="4"/>
</dbReference>
<dbReference type="OrthoDB" id="6115368at2759"/>
<dbReference type="InterPro" id="IPR009030">
    <property type="entry name" value="Growth_fac_rcpt_cys_sf"/>
</dbReference>
<evidence type="ECO:0000256" key="2">
    <source>
        <dbReference type="ARBA" id="ARBA00022729"/>
    </source>
</evidence>
<dbReference type="PROSITE" id="PS01187">
    <property type="entry name" value="EGF_CA"/>
    <property type="match status" value="1"/>
</dbReference>
<feature type="domain" description="ZP" evidence="7">
    <location>
        <begin position="465"/>
        <end position="723"/>
    </location>
</feature>
<evidence type="ECO:0000256" key="5">
    <source>
        <dbReference type="PROSITE-ProRule" id="PRU00076"/>
    </source>
</evidence>
<proteinExistence type="predicted"/>
<evidence type="ECO:0000256" key="4">
    <source>
        <dbReference type="ARBA" id="ARBA00023157"/>
    </source>
</evidence>
<gene>
    <name evidence="8" type="ORF">OFUS_LOCUS14517</name>
</gene>
<dbReference type="InterPro" id="IPR024731">
    <property type="entry name" value="NELL2-like_EGF"/>
</dbReference>
<evidence type="ECO:0000259" key="7">
    <source>
        <dbReference type="PROSITE" id="PS51034"/>
    </source>
</evidence>
<dbReference type="InterPro" id="IPR049883">
    <property type="entry name" value="NOTCH1_EGF-like"/>
</dbReference>
<dbReference type="PROSITE" id="PS51034">
    <property type="entry name" value="ZP_2"/>
    <property type="match status" value="1"/>
</dbReference>